<evidence type="ECO:0000256" key="1">
    <source>
        <dbReference type="SAM" id="MobiDB-lite"/>
    </source>
</evidence>
<proteinExistence type="predicted"/>
<evidence type="ECO:0000313" key="3">
    <source>
        <dbReference type="Proteomes" id="UP001341281"/>
    </source>
</evidence>
<dbReference type="EMBL" id="CP144750">
    <property type="protein sequence ID" value="WVZ78808.1"/>
    <property type="molecule type" value="Genomic_DNA"/>
</dbReference>
<organism evidence="2 3">
    <name type="scientific">Paspalum notatum var. saurae</name>
    <dbReference type="NCBI Taxonomy" id="547442"/>
    <lineage>
        <taxon>Eukaryota</taxon>
        <taxon>Viridiplantae</taxon>
        <taxon>Streptophyta</taxon>
        <taxon>Embryophyta</taxon>
        <taxon>Tracheophyta</taxon>
        <taxon>Spermatophyta</taxon>
        <taxon>Magnoliopsida</taxon>
        <taxon>Liliopsida</taxon>
        <taxon>Poales</taxon>
        <taxon>Poaceae</taxon>
        <taxon>PACMAD clade</taxon>
        <taxon>Panicoideae</taxon>
        <taxon>Andropogonodae</taxon>
        <taxon>Paspaleae</taxon>
        <taxon>Paspalinae</taxon>
        <taxon>Paspalum</taxon>
    </lineage>
</organism>
<feature type="region of interest" description="Disordered" evidence="1">
    <location>
        <begin position="15"/>
        <end position="48"/>
    </location>
</feature>
<dbReference type="Proteomes" id="UP001341281">
    <property type="component" value="Chromosome 06"/>
</dbReference>
<protein>
    <submittedName>
        <fullName evidence="2">Uncharacterized protein</fullName>
    </submittedName>
</protein>
<keyword evidence="3" id="KW-1185">Reference proteome</keyword>
<evidence type="ECO:0000313" key="2">
    <source>
        <dbReference type="EMBL" id="WVZ78808.1"/>
    </source>
</evidence>
<accession>A0AAQ3WYC2</accession>
<gene>
    <name evidence="2" type="ORF">U9M48_026458</name>
</gene>
<name>A0AAQ3WYC2_PASNO</name>
<reference evidence="2 3" key="1">
    <citation type="submission" date="2024-02" db="EMBL/GenBank/DDBJ databases">
        <title>High-quality chromosome-scale genome assembly of Pensacola bahiagrass (Paspalum notatum Flugge var. saurae).</title>
        <authorList>
            <person name="Vega J.M."/>
            <person name="Podio M."/>
            <person name="Orjuela J."/>
            <person name="Siena L.A."/>
            <person name="Pessino S.C."/>
            <person name="Combes M.C."/>
            <person name="Mariac C."/>
            <person name="Albertini E."/>
            <person name="Pupilli F."/>
            <person name="Ortiz J.P.A."/>
            <person name="Leblanc O."/>
        </authorList>
    </citation>
    <scope>NUCLEOTIDE SEQUENCE [LARGE SCALE GENOMIC DNA]</scope>
    <source>
        <strain evidence="2">R1</strain>
        <tissue evidence="2">Leaf</tissue>
    </source>
</reference>
<dbReference type="AlphaFoldDB" id="A0AAQ3WYC2"/>
<sequence length="104" mass="11453">MAYAPYLATQTAHSELATGYPHSRRRPPPACLPPAATGGRAGERSGPLPFRNRFARAVVQPPAVSHRDPSPLNRKKGESKCDEALLKIRVSPGHFWRKWQSVAD</sequence>